<feature type="domain" description="Amidohydrolase-related" evidence="9">
    <location>
        <begin position="72"/>
        <end position="433"/>
    </location>
</feature>
<dbReference type="GO" id="GO:0008892">
    <property type="term" value="F:guanine deaminase activity"/>
    <property type="evidence" value="ECO:0007669"/>
    <property type="project" value="UniProtKB-EC"/>
</dbReference>
<evidence type="ECO:0000259" key="9">
    <source>
        <dbReference type="Pfam" id="PF01979"/>
    </source>
</evidence>
<evidence type="ECO:0000256" key="7">
    <source>
        <dbReference type="NCBIfam" id="TIGR02967"/>
    </source>
</evidence>
<dbReference type="InterPro" id="IPR014311">
    <property type="entry name" value="Guanine_deaminase"/>
</dbReference>
<dbReference type="NCBIfam" id="TIGR02967">
    <property type="entry name" value="guan_deamin"/>
    <property type="match status" value="1"/>
</dbReference>
<dbReference type="Gene3D" id="3.20.20.140">
    <property type="entry name" value="Metal-dependent hydrolases"/>
    <property type="match status" value="1"/>
</dbReference>
<comment type="similarity">
    <text evidence="2 8">Belongs to the metallo-dependent hydrolases superfamily. ATZ/TRZ family.</text>
</comment>
<dbReference type="SUPFAM" id="SSF51338">
    <property type="entry name" value="Composite domain of metallo-dependent hydrolases"/>
    <property type="match status" value="1"/>
</dbReference>
<keyword evidence="5 8" id="KW-0378">Hydrolase</keyword>
<dbReference type="Gene3D" id="2.30.40.10">
    <property type="entry name" value="Urease, subunit C, domain 1"/>
    <property type="match status" value="1"/>
</dbReference>
<evidence type="ECO:0000256" key="3">
    <source>
        <dbReference type="ARBA" id="ARBA00012781"/>
    </source>
</evidence>
<dbReference type="EMBL" id="JBAKFM010000004">
    <property type="protein sequence ID" value="MEX0469869.1"/>
    <property type="molecule type" value="Genomic_DNA"/>
</dbReference>
<comment type="cofactor">
    <cofactor evidence="8">
        <name>Zn(2+)</name>
        <dbReference type="ChEBI" id="CHEBI:29105"/>
    </cofactor>
    <text evidence="8">Binds 1 zinc ion per subunit.</text>
</comment>
<organism evidence="10 11">
    <name type="scientific">Spiribacter pallidus</name>
    <dbReference type="NCBI Taxonomy" id="1987936"/>
    <lineage>
        <taxon>Bacteria</taxon>
        <taxon>Pseudomonadati</taxon>
        <taxon>Pseudomonadota</taxon>
        <taxon>Gammaproteobacteria</taxon>
        <taxon>Chromatiales</taxon>
        <taxon>Ectothiorhodospiraceae</taxon>
        <taxon>Spiribacter</taxon>
    </lineage>
</organism>
<sequence length="444" mass="48204">MSTTASSRRAWRSQLAFCTADPFHESTAEAFHFIRDGVVVCENGRFAAVGEAERILPTLGDDIPIEHYPDHIIIPGMVDAHVHYPQHGIIGAYSGELLEWLEQVAFPAEAAFADRAHADSVAEEFLEGLLTNGTTTALVFATVHEASVEAFFTAAARRGLRMICGKVLMDRNAPAALLDTADSGDRQSRALIERWHGHDRLGYAVTPRFALTSSSAQLSSAGRLLEAYPDVLLHTHLCENPHEIQAVKGEFPHCEDYLGVYEAHGLVGSRSVFAHSIHLSEREQACLGEHDAAVAFCPMSNFALGSGLFDLDAARQHRLRVALGSDVGAGNSLSLLRCLDEAYKTCKLRGQRLEPAHALYLATLGGARALGLERQIGSLEVGKEADFVVLDPLATPDQRSRNVPPRDASERLFTIFSLGDDRCVAQTIAAGRVAHRRTAEAIPS</sequence>
<dbReference type="Pfam" id="PF01979">
    <property type="entry name" value="Amidohydro_1"/>
    <property type="match status" value="1"/>
</dbReference>
<comment type="catalytic activity">
    <reaction evidence="8">
        <text>guanine + H2O + H(+) = xanthine + NH4(+)</text>
        <dbReference type="Rhea" id="RHEA:14665"/>
        <dbReference type="ChEBI" id="CHEBI:15377"/>
        <dbReference type="ChEBI" id="CHEBI:15378"/>
        <dbReference type="ChEBI" id="CHEBI:16235"/>
        <dbReference type="ChEBI" id="CHEBI:17712"/>
        <dbReference type="ChEBI" id="CHEBI:28938"/>
        <dbReference type="EC" id="3.5.4.3"/>
    </reaction>
</comment>
<proteinExistence type="inferred from homology"/>
<dbReference type="PANTHER" id="PTHR11271">
    <property type="entry name" value="GUANINE DEAMINASE"/>
    <property type="match status" value="1"/>
</dbReference>
<protein>
    <recommendedName>
        <fullName evidence="3 7">Guanine deaminase</fullName>
        <shortName evidence="8">Guanase</shortName>
        <ecNumber evidence="3 7">3.5.4.3</ecNumber>
    </recommendedName>
    <alternativeName>
        <fullName evidence="8">Guanine aminohydrolase</fullName>
    </alternativeName>
</protein>
<dbReference type="InterPro" id="IPR011059">
    <property type="entry name" value="Metal-dep_hydrolase_composite"/>
</dbReference>
<keyword evidence="6 8" id="KW-0862">Zinc</keyword>
<comment type="pathway">
    <text evidence="1 8">Purine metabolism; guanine degradation; xanthine from guanine: step 1/1.</text>
</comment>
<evidence type="ECO:0000256" key="8">
    <source>
        <dbReference type="RuleBase" id="RU366009"/>
    </source>
</evidence>
<comment type="function">
    <text evidence="8">Catalyzes the hydrolytic deamination of guanine, producing xanthine and ammonia.</text>
</comment>
<keyword evidence="4 8" id="KW-0479">Metal-binding</keyword>
<name>A0ABV3TG70_9GAMM</name>
<dbReference type="NCBIfam" id="NF006679">
    <property type="entry name" value="PRK09228.1"/>
    <property type="match status" value="1"/>
</dbReference>
<evidence type="ECO:0000256" key="1">
    <source>
        <dbReference type="ARBA" id="ARBA00004984"/>
    </source>
</evidence>
<accession>A0ABV3TG70</accession>
<gene>
    <name evidence="10" type="primary">guaD</name>
    <name evidence="10" type="ORF">V6X73_09040</name>
</gene>
<dbReference type="PANTHER" id="PTHR11271:SF6">
    <property type="entry name" value="GUANINE DEAMINASE"/>
    <property type="match status" value="1"/>
</dbReference>
<dbReference type="SUPFAM" id="SSF51556">
    <property type="entry name" value="Metallo-dependent hydrolases"/>
    <property type="match status" value="1"/>
</dbReference>
<dbReference type="InterPro" id="IPR032466">
    <property type="entry name" value="Metal_Hydrolase"/>
</dbReference>
<dbReference type="InterPro" id="IPR006680">
    <property type="entry name" value="Amidohydro-rel"/>
</dbReference>
<dbReference type="InterPro" id="IPR051607">
    <property type="entry name" value="Metallo-dep_hydrolases"/>
</dbReference>
<keyword evidence="11" id="KW-1185">Reference proteome</keyword>
<comment type="caution">
    <text evidence="10">The sequence shown here is derived from an EMBL/GenBank/DDBJ whole genome shotgun (WGS) entry which is preliminary data.</text>
</comment>
<evidence type="ECO:0000313" key="10">
    <source>
        <dbReference type="EMBL" id="MEX0469869.1"/>
    </source>
</evidence>
<evidence type="ECO:0000256" key="6">
    <source>
        <dbReference type="ARBA" id="ARBA00022833"/>
    </source>
</evidence>
<dbReference type="Proteomes" id="UP001556709">
    <property type="component" value="Unassembled WGS sequence"/>
</dbReference>
<evidence type="ECO:0000313" key="11">
    <source>
        <dbReference type="Proteomes" id="UP001556709"/>
    </source>
</evidence>
<dbReference type="RefSeq" id="WP_367959610.1">
    <property type="nucleotide sequence ID" value="NZ_JBAKFK010000004.1"/>
</dbReference>
<reference evidence="10 11" key="1">
    <citation type="submission" date="2024-02" db="EMBL/GenBank/DDBJ databases">
        <title>New especies of Spiribacter isolated from saline water.</title>
        <authorList>
            <person name="Leon M.J."/>
            <person name="De La Haba R."/>
            <person name="Sanchez-Porro C."/>
            <person name="Ventosa A."/>
        </authorList>
    </citation>
    <scope>NUCLEOTIDE SEQUENCE [LARGE SCALE GENOMIC DNA]</scope>
    <source>
        <strain evidence="11">ag22IC6-390</strain>
    </source>
</reference>
<evidence type="ECO:0000256" key="2">
    <source>
        <dbReference type="ARBA" id="ARBA00006745"/>
    </source>
</evidence>
<dbReference type="EC" id="3.5.4.3" evidence="3 7"/>
<evidence type="ECO:0000256" key="5">
    <source>
        <dbReference type="ARBA" id="ARBA00022801"/>
    </source>
</evidence>
<evidence type="ECO:0000256" key="4">
    <source>
        <dbReference type="ARBA" id="ARBA00022723"/>
    </source>
</evidence>